<protein>
    <submittedName>
        <fullName evidence="2">Uncharacterized protein</fullName>
    </submittedName>
</protein>
<organism evidence="2 3">
    <name type="scientific">Phyllotreta striolata</name>
    <name type="common">Striped flea beetle</name>
    <name type="synonym">Crioceris striolata</name>
    <dbReference type="NCBI Taxonomy" id="444603"/>
    <lineage>
        <taxon>Eukaryota</taxon>
        <taxon>Metazoa</taxon>
        <taxon>Ecdysozoa</taxon>
        <taxon>Arthropoda</taxon>
        <taxon>Hexapoda</taxon>
        <taxon>Insecta</taxon>
        <taxon>Pterygota</taxon>
        <taxon>Neoptera</taxon>
        <taxon>Endopterygota</taxon>
        <taxon>Coleoptera</taxon>
        <taxon>Polyphaga</taxon>
        <taxon>Cucujiformia</taxon>
        <taxon>Chrysomeloidea</taxon>
        <taxon>Chrysomelidae</taxon>
        <taxon>Galerucinae</taxon>
        <taxon>Alticini</taxon>
        <taxon>Phyllotreta</taxon>
    </lineage>
</organism>
<accession>A0A9N9XIZ7</accession>
<dbReference type="Proteomes" id="UP001153712">
    <property type="component" value="Chromosome 11"/>
</dbReference>
<evidence type="ECO:0000313" key="2">
    <source>
        <dbReference type="EMBL" id="CAG9855738.1"/>
    </source>
</evidence>
<proteinExistence type="predicted"/>
<keyword evidence="1" id="KW-0732">Signal</keyword>
<keyword evidence="3" id="KW-1185">Reference proteome</keyword>
<feature type="signal peptide" evidence="1">
    <location>
        <begin position="1"/>
        <end position="21"/>
    </location>
</feature>
<name>A0A9N9XIZ7_PHYSR</name>
<sequence>MFCKLKIVALIFFVNFQLIENAPLMNGVCSKFNCTTGTAACSILTSTTSDRKNINQTIICYEANGEILSNKTTTEPNTNPNLIINSFNFYGSFELRSDGNSTDLKESVFPTLGNVLKIVSLPFLNV</sequence>
<evidence type="ECO:0000256" key="1">
    <source>
        <dbReference type="SAM" id="SignalP"/>
    </source>
</evidence>
<reference evidence="2" key="1">
    <citation type="submission" date="2022-01" db="EMBL/GenBank/DDBJ databases">
        <authorList>
            <person name="King R."/>
        </authorList>
    </citation>
    <scope>NUCLEOTIDE SEQUENCE</scope>
</reference>
<evidence type="ECO:0000313" key="3">
    <source>
        <dbReference type="Proteomes" id="UP001153712"/>
    </source>
</evidence>
<gene>
    <name evidence="2" type="ORF">PHYEVI_LOCUS2181</name>
</gene>
<dbReference type="AlphaFoldDB" id="A0A9N9XIZ7"/>
<dbReference type="EMBL" id="OU900104">
    <property type="protein sequence ID" value="CAG9855738.1"/>
    <property type="molecule type" value="Genomic_DNA"/>
</dbReference>
<feature type="chain" id="PRO_5040251411" evidence="1">
    <location>
        <begin position="22"/>
        <end position="126"/>
    </location>
</feature>